<keyword evidence="1" id="KW-0344">Guanine-nucleotide releasing factor</keyword>
<sequence length="392" mass="44377">MRRLFRRVTSYSKRPPRSMSTNDLETVELKEVFHPELVSEAFFVGQNKVNCAVPIENGRCILYGTNDGIYMGEGQSAGMHCTRPKKVLALRDVSQVDVLESHRLFLAVADHSLMVFPMGVLYEGNLVTGVKYGTRICSDVAFFKTGMRGEKTMVAVAKVALLDITCRLFEVFSDRHDSMLRKRKEFPLPKNVFSFHFATVSILLGRPQGFDVMNPDTLAMQSLLSASKSSVKLLPVQRRPRPLAIYSCRIEADLEFLVCLEECAFYVDKTGGWTRRAFFLQWHTLRTAYALRNPYLIAFSSSGMEIYDIISGQLVQIIHGSNLRTLFAYDQPFPEDAVGDENKYQRWKQIILASDDQVYNLHLNSQPPSGLGSRTHTQTESDTRSSKTCNNP</sequence>
<evidence type="ECO:0000313" key="4">
    <source>
        <dbReference type="EMBL" id="KIY71881.1"/>
    </source>
</evidence>
<dbReference type="InterPro" id="IPR052233">
    <property type="entry name" value="Rho-type_GEFs"/>
</dbReference>
<keyword evidence="5" id="KW-1185">Reference proteome</keyword>
<evidence type="ECO:0000313" key="5">
    <source>
        <dbReference type="Proteomes" id="UP000054007"/>
    </source>
</evidence>
<dbReference type="PANTHER" id="PTHR46572">
    <property type="entry name" value="RHO1 GDP-GTP EXCHANGE PROTEIN 1-RELATED"/>
    <property type="match status" value="1"/>
</dbReference>
<protein>
    <submittedName>
        <fullName evidence="4">CNH-domain-containing protein</fullName>
    </submittedName>
</protein>
<name>A0A0D7BQJ7_9AGAR</name>
<feature type="region of interest" description="Disordered" evidence="2">
    <location>
        <begin position="364"/>
        <end position="392"/>
    </location>
</feature>
<dbReference type="InterPro" id="IPR001180">
    <property type="entry name" value="CNH_dom"/>
</dbReference>
<dbReference type="Pfam" id="PF00780">
    <property type="entry name" value="CNH"/>
    <property type="match status" value="1"/>
</dbReference>
<feature type="region of interest" description="Disordered" evidence="2">
    <location>
        <begin position="1"/>
        <end position="20"/>
    </location>
</feature>
<accession>A0A0D7BQJ7</accession>
<feature type="domain" description="CNH" evidence="3">
    <location>
        <begin position="46"/>
        <end position="333"/>
    </location>
</feature>
<evidence type="ECO:0000259" key="3">
    <source>
        <dbReference type="PROSITE" id="PS50219"/>
    </source>
</evidence>
<dbReference type="OrthoDB" id="2272012at2759"/>
<organism evidence="4 5">
    <name type="scientific">Cylindrobasidium torrendii FP15055 ss-10</name>
    <dbReference type="NCBI Taxonomy" id="1314674"/>
    <lineage>
        <taxon>Eukaryota</taxon>
        <taxon>Fungi</taxon>
        <taxon>Dikarya</taxon>
        <taxon>Basidiomycota</taxon>
        <taxon>Agaricomycotina</taxon>
        <taxon>Agaricomycetes</taxon>
        <taxon>Agaricomycetidae</taxon>
        <taxon>Agaricales</taxon>
        <taxon>Marasmiineae</taxon>
        <taxon>Physalacriaceae</taxon>
        <taxon>Cylindrobasidium</taxon>
    </lineage>
</organism>
<dbReference type="AlphaFoldDB" id="A0A0D7BQJ7"/>
<dbReference type="Proteomes" id="UP000054007">
    <property type="component" value="Unassembled WGS sequence"/>
</dbReference>
<evidence type="ECO:0000256" key="1">
    <source>
        <dbReference type="ARBA" id="ARBA00022658"/>
    </source>
</evidence>
<gene>
    <name evidence="4" type="ORF">CYLTODRAFT_85856</name>
</gene>
<dbReference type="EMBL" id="KN880449">
    <property type="protein sequence ID" value="KIY71881.1"/>
    <property type="molecule type" value="Genomic_DNA"/>
</dbReference>
<proteinExistence type="predicted"/>
<evidence type="ECO:0000256" key="2">
    <source>
        <dbReference type="SAM" id="MobiDB-lite"/>
    </source>
</evidence>
<dbReference type="SMART" id="SM00036">
    <property type="entry name" value="CNH"/>
    <property type="match status" value="1"/>
</dbReference>
<reference evidence="4 5" key="1">
    <citation type="journal article" date="2015" name="Fungal Genet. Biol.">
        <title>Evolution of novel wood decay mechanisms in Agaricales revealed by the genome sequences of Fistulina hepatica and Cylindrobasidium torrendii.</title>
        <authorList>
            <person name="Floudas D."/>
            <person name="Held B.W."/>
            <person name="Riley R."/>
            <person name="Nagy L.G."/>
            <person name="Koehler G."/>
            <person name="Ransdell A.S."/>
            <person name="Younus H."/>
            <person name="Chow J."/>
            <person name="Chiniquy J."/>
            <person name="Lipzen A."/>
            <person name="Tritt A."/>
            <person name="Sun H."/>
            <person name="Haridas S."/>
            <person name="LaButti K."/>
            <person name="Ohm R.A."/>
            <person name="Kues U."/>
            <person name="Blanchette R.A."/>
            <person name="Grigoriev I.V."/>
            <person name="Minto R.E."/>
            <person name="Hibbett D.S."/>
        </authorList>
    </citation>
    <scope>NUCLEOTIDE SEQUENCE [LARGE SCALE GENOMIC DNA]</scope>
    <source>
        <strain evidence="4 5">FP15055 ss-10</strain>
    </source>
</reference>
<dbReference type="PROSITE" id="PS50219">
    <property type="entry name" value="CNH"/>
    <property type="match status" value="1"/>
</dbReference>
<feature type="compositionally biased region" description="Polar residues" evidence="2">
    <location>
        <begin position="364"/>
        <end position="376"/>
    </location>
</feature>
<dbReference type="GO" id="GO:0005085">
    <property type="term" value="F:guanyl-nucleotide exchange factor activity"/>
    <property type="evidence" value="ECO:0007669"/>
    <property type="project" value="UniProtKB-KW"/>
</dbReference>
<dbReference type="PANTHER" id="PTHR46572:SF2">
    <property type="entry name" value="RHO1 GDP-GTP EXCHANGE PROTEIN 1-RELATED"/>
    <property type="match status" value="1"/>
</dbReference>
<dbReference type="STRING" id="1314674.A0A0D7BQJ7"/>